<dbReference type="SUPFAM" id="SSF111369">
    <property type="entry name" value="HlyD-like secretion proteins"/>
    <property type="match status" value="1"/>
</dbReference>
<name>A0A8A7KH89_9FIRM</name>
<evidence type="ECO:0000259" key="4">
    <source>
        <dbReference type="Pfam" id="PF25917"/>
    </source>
</evidence>
<feature type="domain" description="Multidrug resistance protein MdtA-like barrel-sandwich hybrid" evidence="4">
    <location>
        <begin position="83"/>
        <end position="240"/>
    </location>
</feature>
<dbReference type="Gene3D" id="2.40.420.20">
    <property type="match status" value="1"/>
</dbReference>
<reference evidence="7" key="1">
    <citation type="submission" date="2019-12" db="EMBL/GenBank/DDBJ databases">
        <authorList>
            <person name="zhang j."/>
            <person name="sun C.M."/>
        </authorList>
    </citation>
    <scope>NUCLEOTIDE SEQUENCE</scope>
    <source>
        <strain evidence="7">NS-1</strain>
    </source>
</reference>
<dbReference type="Pfam" id="PF25989">
    <property type="entry name" value="YknX_C"/>
    <property type="match status" value="1"/>
</dbReference>
<dbReference type="Gene3D" id="2.40.50.100">
    <property type="match status" value="1"/>
</dbReference>
<evidence type="ECO:0000256" key="1">
    <source>
        <dbReference type="ARBA" id="ARBA00009477"/>
    </source>
</evidence>
<evidence type="ECO:0000259" key="5">
    <source>
        <dbReference type="Pfam" id="PF25954"/>
    </source>
</evidence>
<dbReference type="Gene3D" id="1.10.287.470">
    <property type="entry name" value="Helix hairpin bin"/>
    <property type="match status" value="1"/>
</dbReference>
<dbReference type="PANTHER" id="PTHR30469:SF15">
    <property type="entry name" value="HLYD FAMILY OF SECRETION PROTEINS"/>
    <property type="match status" value="1"/>
</dbReference>
<dbReference type="PANTHER" id="PTHR30469">
    <property type="entry name" value="MULTIDRUG RESISTANCE PROTEIN MDTA"/>
    <property type="match status" value="1"/>
</dbReference>
<dbReference type="InterPro" id="IPR058792">
    <property type="entry name" value="Beta-barrel_RND_2"/>
</dbReference>
<dbReference type="RefSeq" id="WP_230867522.1">
    <property type="nucleotide sequence ID" value="NZ_CP046640.1"/>
</dbReference>
<protein>
    <submittedName>
        <fullName evidence="7">Efflux RND transporter periplasmic adaptor subunit</fullName>
    </submittedName>
</protein>
<dbReference type="EMBL" id="CP046640">
    <property type="protein sequence ID" value="QTL99128.1"/>
    <property type="molecule type" value="Genomic_DNA"/>
</dbReference>
<feature type="coiled-coil region" evidence="2">
    <location>
        <begin position="113"/>
        <end position="161"/>
    </location>
</feature>
<keyword evidence="8" id="KW-1185">Reference proteome</keyword>
<dbReference type="Proteomes" id="UP000665020">
    <property type="component" value="Chromosome"/>
</dbReference>
<dbReference type="InterPro" id="IPR058637">
    <property type="entry name" value="YknX-like_C"/>
</dbReference>
<feature type="domain" description="YknX-like C-terminal permuted SH3-like" evidence="6">
    <location>
        <begin position="337"/>
        <end position="403"/>
    </location>
</feature>
<evidence type="ECO:0000259" key="6">
    <source>
        <dbReference type="Pfam" id="PF25989"/>
    </source>
</evidence>
<feature type="domain" description="CusB-like beta-barrel" evidence="5">
    <location>
        <begin position="258"/>
        <end position="328"/>
    </location>
</feature>
<keyword evidence="3" id="KW-0812">Transmembrane</keyword>
<dbReference type="GO" id="GO:0015562">
    <property type="term" value="F:efflux transmembrane transporter activity"/>
    <property type="evidence" value="ECO:0007669"/>
    <property type="project" value="TreeGrafter"/>
</dbReference>
<accession>A0A8A7KH89</accession>
<comment type="similarity">
    <text evidence="1">Belongs to the membrane fusion protein (MFP) (TC 8.A.1) family.</text>
</comment>
<dbReference type="AlphaFoldDB" id="A0A8A7KH89"/>
<sequence length="417" mass="45881">MLTINTKKEKNKKIIMSSIIILIIIMGIFLIKNNSQVREKEAVAPQATVTNKVAVQIQKPKILTETPGKTYHANIIAYQEGIVSSKTSGQVKEILFENGKNVLKGDPLIVLDDQDLKSQLKAAENQLIIANNQLAAARVELEKLEINLAEAQEDYDKTKTLFTQGAITKSQMDDMKTSLKLAKSNLTAGKIAVDISKGDLKTAEIKISTLKDSLENTVIKAPISGVMDAKNVNLGQMVIAESGGILARVKDISSLYAVIKIEQQNMNRIETGKQVLIKLNQENETVLKGTIKEISISADPSSRTFNCKVLVNNQKHLLHPGDFIKVEVPGTQELKILAIPLTALAGDERNYYIFVNEQGIARRRNVTIGQIIKNMVEISSGLSSEDDLICTNVNTLQDGDQIIVISPNLEEDNKNEK</sequence>
<dbReference type="Pfam" id="PF25917">
    <property type="entry name" value="BSH_RND"/>
    <property type="match status" value="1"/>
</dbReference>
<dbReference type="InterPro" id="IPR058625">
    <property type="entry name" value="MdtA-like_BSH"/>
</dbReference>
<dbReference type="Gene3D" id="2.40.30.170">
    <property type="match status" value="1"/>
</dbReference>
<dbReference type="InterPro" id="IPR006143">
    <property type="entry name" value="RND_pump_MFP"/>
</dbReference>
<evidence type="ECO:0000313" key="8">
    <source>
        <dbReference type="Proteomes" id="UP000665020"/>
    </source>
</evidence>
<dbReference type="Pfam" id="PF25954">
    <property type="entry name" value="Beta-barrel_RND_2"/>
    <property type="match status" value="1"/>
</dbReference>
<proteinExistence type="inferred from homology"/>
<dbReference type="NCBIfam" id="TIGR01730">
    <property type="entry name" value="RND_mfp"/>
    <property type="match status" value="1"/>
</dbReference>
<organism evidence="7 8">
    <name type="scientific">Iocasia fonsfrigidae</name>
    <dbReference type="NCBI Taxonomy" id="2682810"/>
    <lineage>
        <taxon>Bacteria</taxon>
        <taxon>Bacillati</taxon>
        <taxon>Bacillota</taxon>
        <taxon>Clostridia</taxon>
        <taxon>Halanaerobiales</taxon>
        <taxon>Halanaerobiaceae</taxon>
        <taxon>Iocasia</taxon>
    </lineage>
</organism>
<keyword evidence="3" id="KW-0472">Membrane</keyword>
<evidence type="ECO:0000256" key="2">
    <source>
        <dbReference type="SAM" id="Coils"/>
    </source>
</evidence>
<evidence type="ECO:0000313" key="7">
    <source>
        <dbReference type="EMBL" id="QTL99128.1"/>
    </source>
</evidence>
<gene>
    <name evidence="7" type="ORF">GM661_14765</name>
</gene>
<dbReference type="KEGG" id="ifn:GM661_14765"/>
<feature type="transmembrane region" description="Helical" evidence="3">
    <location>
        <begin position="14"/>
        <end position="31"/>
    </location>
</feature>
<evidence type="ECO:0000256" key="3">
    <source>
        <dbReference type="SAM" id="Phobius"/>
    </source>
</evidence>
<keyword evidence="3" id="KW-1133">Transmembrane helix</keyword>
<keyword evidence="2" id="KW-0175">Coiled coil</keyword>
<dbReference type="GO" id="GO:1990281">
    <property type="term" value="C:efflux pump complex"/>
    <property type="evidence" value="ECO:0007669"/>
    <property type="project" value="TreeGrafter"/>
</dbReference>